<dbReference type="OrthoDB" id="6958576at2"/>
<proteinExistence type="predicted"/>
<sequence length="160" mass="17847">MSDIHIEDFYKDVAKILAQLYGCFPRKSILYVEDIAGPDAPDEFGLHSERHQACFGTMVWLAESGYLQYGETIRQEALDQACLTHKGFTLLSTRATFVADGSIDQSAGEHAGETRAALAAEPGRGITYNINQLRQALKSRSSSLIRQTVHQLLLESRHHR</sequence>
<dbReference type="RefSeq" id="WP_142929699.1">
    <property type="nucleotide sequence ID" value="NZ_ML660109.1"/>
</dbReference>
<organism evidence="1 2">
    <name type="scientific">Exilibacterium tricleocarpae</name>
    <dbReference type="NCBI Taxonomy" id="2591008"/>
    <lineage>
        <taxon>Bacteria</taxon>
        <taxon>Pseudomonadati</taxon>
        <taxon>Pseudomonadota</taxon>
        <taxon>Gammaproteobacteria</taxon>
        <taxon>Cellvibrionales</taxon>
        <taxon>Cellvibrionaceae</taxon>
        <taxon>Exilibacterium</taxon>
    </lineage>
</organism>
<name>A0A545SS59_9GAMM</name>
<accession>A0A545SS59</accession>
<reference evidence="1 2" key="1">
    <citation type="submission" date="2019-06" db="EMBL/GenBank/DDBJ databases">
        <title>Whole genome sequence for Cellvibrionaceae sp. R142.</title>
        <authorList>
            <person name="Wang G."/>
        </authorList>
    </citation>
    <scope>NUCLEOTIDE SEQUENCE [LARGE SCALE GENOMIC DNA]</scope>
    <source>
        <strain evidence="1 2">R142</strain>
    </source>
</reference>
<evidence type="ECO:0000313" key="2">
    <source>
        <dbReference type="Proteomes" id="UP000319732"/>
    </source>
</evidence>
<dbReference type="Proteomes" id="UP000319732">
    <property type="component" value="Unassembled WGS sequence"/>
</dbReference>
<keyword evidence="2" id="KW-1185">Reference proteome</keyword>
<comment type="caution">
    <text evidence="1">The sequence shown here is derived from an EMBL/GenBank/DDBJ whole genome shotgun (WGS) entry which is preliminary data.</text>
</comment>
<evidence type="ECO:0000313" key="1">
    <source>
        <dbReference type="EMBL" id="TQV67801.1"/>
    </source>
</evidence>
<dbReference type="AlphaFoldDB" id="A0A545SS59"/>
<gene>
    <name evidence="1" type="ORF">FKG94_25060</name>
</gene>
<dbReference type="EMBL" id="VHSG01000033">
    <property type="protein sequence ID" value="TQV67801.1"/>
    <property type="molecule type" value="Genomic_DNA"/>
</dbReference>
<protein>
    <submittedName>
        <fullName evidence="1">Uncharacterized protein</fullName>
    </submittedName>
</protein>